<keyword evidence="1" id="KW-0812">Transmembrane</keyword>
<name>A0ABQ5VXQ7_9RHOB</name>
<sequence length="333" mass="36838">MSEKQPIVIPAAITIGVVVSMIWAVLVVLFFLISGQAIADAFNTPLVGLLTLLTIILPLVLIWTVAVTAGTAQKLKSEAKILRRELGQISQNLRNIPQQSHTPEPTVETAQIMSQLKLIAEMTVQNDKRLQALAKGNTAPPEVLDLTQTVFGDFQTSEDEVQIALPFSATAAQKELPPMPVADLIKAINFPNGSADKDGFRALRRAMEDRKLREMLDHAQRVMSMLTSDGIFMDDLSPDRPVASAWRDFAKGARGKSVTTVGGARDKAVLAITRARMKTDPDFREHAHYFLQMFDRMLFDYEPQLKNHEITDLADTRSARVFMILARIGGAFD</sequence>
<keyword evidence="1" id="KW-0472">Membrane</keyword>
<keyword evidence="3" id="KW-1185">Reference proteome</keyword>
<dbReference type="RefSeq" id="WP_284378923.1">
    <property type="nucleotide sequence ID" value="NZ_BSNN01000006.1"/>
</dbReference>
<protein>
    <submittedName>
        <fullName evidence="2">Uncharacterized protein</fullName>
    </submittedName>
</protein>
<feature type="transmembrane region" description="Helical" evidence="1">
    <location>
        <begin position="7"/>
        <end position="34"/>
    </location>
</feature>
<feature type="transmembrane region" description="Helical" evidence="1">
    <location>
        <begin position="46"/>
        <end position="70"/>
    </location>
</feature>
<evidence type="ECO:0000313" key="2">
    <source>
        <dbReference type="EMBL" id="GLQ35861.1"/>
    </source>
</evidence>
<evidence type="ECO:0000256" key="1">
    <source>
        <dbReference type="SAM" id="Phobius"/>
    </source>
</evidence>
<evidence type="ECO:0000313" key="3">
    <source>
        <dbReference type="Proteomes" id="UP001156694"/>
    </source>
</evidence>
<comment type="caution">
    <text evidence="2">The sequence shown here is derived from an EMBL/GenBank/DDBJ whole genome shotgun (WGS) entry which is preliminary data.</text>
</comment>
<proteinExistence type="predicted"/>
<accession>A0ABQ5VXQ7</accession>
<reference evidence="3" key="1">
    <citation type="journal article" date="2019" name="Int. J. Syst. Evol. Microbiol.">
        <title>The Global Catalogue of Microorganisms (GCM) 10K type strain sequencing project: providing services to taxonomists for standard genome sequencing and annotation.</title>
        <authorList>
            <consortium name="The Broad Institute Genomics Platform"/>
            <consortium name="The Broad Institute Genome Sequencing Center for Infectious Disease"/>
            <person name="Wu L."/>
            <person name="Ma J."/>
        </authorList>
    </citation>
    <scope>NUCLEOTIDE SEQUENCE [LARGE SCALE GENOMIC DNA]</scope>
    <source>
        <strain evidence="3">NBRC 110140</strain>
    </source>
</reference>
<dbReference type="Proteomes" id="UP001156694">
    <property type="component" value="Unassembled WGS sequence"/>
</dbReference>
<dbReference type="EMBL" id="BSNN01000006">
    <property type="protein sequence ID" value="GLQ35861.1"/>
    <property type="molecule type" value="Genomic_DNA"/>
</dbReference>
<organism evidence="2 3">
    <name type="scientific">Amylibacter marinus</name>
    <dbReference type="NCBI Taxonomy" id="1475483"/>
    <lineage>
        <taxon>Bacteria</taxon>
        <taxon>Pseudomonadati</taxon>
        <taxon>Pseudomonadota</taxon>
        <taxon>Alphaproteobacteria</taxon>
        <taxon>Rhodobacterales</taxon>
        <taxon>Paracoccaceae</taxon>
        <taxon>Amylibacter</taxon>
    </lineage>
</organism>
<gene>
    <name evidence="2" type="ORF">GCM10007939_21450</name>
</gene>
<keyword evidence="1" id="KW-1133">Transmembrane helix</keyword>